<dbReference type="AlphaFoldDB" id="A0A139IU15"/>
<sequence length="169" mass="18912">MGPHHNSRDHPPPGRYMNVFDRDPGDLSEGCCLHACPISRATDFSLPLADFDPMPPEMNSESQQSRTFVCVDYGCSFTGTVFGLVPGPEPHLMDWSHEQWDGCHAADTHLPQAVVSPNATRHVCLSCTQKRRRKRRRTFYTNIDSRVKGLQHEVSSNALNPTTLVPTNL</sequence>
<protein>
    <submittedName>
        <fullName evidence="1">Uncharacterized protein</fullName>
    </submittedName>
</protein>
<reference evidence="1 2" key="1">
    <citation type="submission" date="2015-07" db="EMBL/GenBank/DDBJ databases">
        <title>Comparative genomics of the Sigatoka disease complex on banana suggests a link between parallel evolutionary changes in Pseudocercospora fijiensis and Pseudocercospora eumusae and increased virulence on the banana host.</title>
        <authorList>
            <person name="Chang T.-C."/>
            <person name="Salvucci A."/>
            <person name="Crous P.W."/>
            <person name="Stergiopoulos I."/>
        </authorList>
    </citation>
    <scope>NUCLEOTIDE SEQUENCE [LARGE SCALE GENOMIC DNA]</scope>
    <source>
        <strain evidence="1 2">CBS 116634</strain>
    </source>
</reference>
<evidence type="ECO:0000313" key="1">
    <source>
        <dbReference type="EMBL" id="KXT18140.1"/>
    </source>
</evidence>
<accession>A0A139IU15</accession>
<keyword evidence="2" id="KW-1185">Reference proteome</keyword>
<proteinExistence type="predicted"/>
<dbReference type="EMBL" id="LFZO01000010">
    <property type="protein sequence ID" value="KXT18140.1"/>
    <property type="molecule type" value="Genomic_DNA"/>
</dbReference>
<gene>
    <name evidence="1" type="ORF">AC579_7726</name>
</gene>
<dbReference type="Proteomes" id="UP000073492">
    <property type="component" value="Unassembled WGS sequence"/>
</dbReference>
<evidence type="ECO:0000313" key="2">
    <source>
        <dbReference type="Proteomes" id="UP000073492"/>
    </source>
</evidence>
<comment type="caution">
    <text evidence="1">The sequence shown here is derived from an EMBL/GenBank/DDBJ whole genome shotgun (WGS) entry which is preliminary data.</text>
</comment>
<name>A0A139IU15_9PEZI</name>
<organism evidence="1 2">
    <name type="scientific">Pseudocercospora musae</name>
    <dbReference type="NCBI Taxonomy" id="113226"/>
    <lineage>
        <taxon>Eukaryota</taxon>
        <taxon>Fungi</taxon>
        <taxon>Dikarya</taxon>
        <taxon>Ascomycota</taxon>
        <taxon>Pezizomycotina</taxon>
        <taxon>Dothideomycetes</taxon>
        <taxon>Dothideomycetidae</taxon>
        <taxon>Mycosphaerellales</taxon>
        <taxon>Mycosphaerellaceae</taxon>
        <taxon>Pseudocercospora</taxon>
    </lineage>
</organism>